<accession>A0A1H8MMA0</accession>
<evidence type="ECO:0000256" key="7">
    <source>
        <dbReference type="RuleBase" id="RU361166"/>
    </source>
</evidence>
<dbReference type="InterPro" id="IPR001701">
    <property type="entry name" value="Glyco_hydro_9"/>
</dbReference>
<dbReference type="GO" id="GO:0008810">
    <property type="term" value="F:cellulase activity"/>
    <property type="evidence" value="ECO:0007669"/>
    <property type="project" value="UniProtKB-EC"/>
</dbReference>
<evidence type="ECO:0000313" key="11">
    <source>
        <dbReference type="EMBL" id="SEO95239.1"/>
    </source>
</evidence>
<dbReference type="EC" id="3.2.1.4" evidence="7"/>
<evidence type="ECO:0000256" key="2">
    <source>
        <dbReference type="ARBA" id="ARBA00022801"/>
    </source>
</evidence>
<gene>
    <name evidence="10" type="ORF">SAMN04488134_104209</name>
    <name evidence="11" type="ORF">SAMN04488134_1212</name>
</gene>
<feature type="domain" description="Cellulase Ig-like" evidence="9">
    <location>
        <begin position="2"/>
        <end position="77"/>
    </location>
</feature>
<evidence type="ECO:0000259" key="8">
    <source>
        <dbReference type="Pfam" id="PF00759"/>
    </source>
</evidence>
<dbReference type="CDD" id="cd02850">
    <property type="entry name" value="E_set_Cellulase_N"/>
    <property type="match status" value="1"/>
</dbReference>
<sequence>MVKVNQIGYPSDAPKVAVLTDGQNPFYICCDQSGTVVFEGKPKQPIKDQASGELVFHGDFSSLTTEGSYYIKQGTSQSAPFQITRFPYQAVHLSVLKAFYYLRCGMALSPPYAETQWVHKACHTQVAIDYESKQQIKCQGGWHDAGDYGKYTVAAAKALADLLLAFELKPATFQATTPIPETDGVMPDLLHECQYELNWLLKMQNKGSGGVYHKVTTLAFPAMIMPEDDVEPLYVLPISTTATAAFTAIMAQAYRILLNYQPDSAKNYLTAAKQAWAFLMKHPEPILFVNPNDVLTGEYGDNCDRDERYWAAGELYRATGDGQYVAAFKVQSDHKFDHYALGWANMGGYGTISYLLNQAVPTEDALGQLLRAGWLNEAQRLLKVAATTGYRVSLEVADYHWGSNMTLMNAATHLLIAYHLTGEQCYREQALEHVHYLLGRNMHNLSYVSGIGAQSVSQQHYRPSAALPAGSDPVPGLVSGGPNQQLQDEVSRRQLAGKPPQACFIDHEASYATNEVTIYWNSPVVLVLSFFS</sequence>
<dbReference type="EMBL" id="FODJ01000021">
    <property type="protein sequence ID" value="SEO95239.1"/>
    <property type="molecule type" value="Genomic_DNA"/>
</dbReference>
<keyword evidence="5 6" id="KW-0624">Polysaccharide degradation</keyword>
<dbReference type="Pfam" id="PF02927">
    <property type="entry name" value="CelD_N"/>
    <property type="match status" value="1"/>
</dbReference>
<dbReference type="RefSeq" id="WP_091496703.1">
    <property type="nucleotide sequence ID" value="NZ_FODJ01000004.1"/>
</dbReference>
<comment type="catalytic activity">
    <reaction evidence="7">
        <text>Endohydrolysis of (1-&gt;4)-beta-D-glucosidic linkages in cellulose, lichenin and cereal beta-D-glucans.</text>
        <dbReference type="EC" id="3.2.1.4"/>
    </reaction>
</comment>
<dbReference type="STRING" id="872970.SAMN04488134_104209"/>
<evidence type="ECO:0000259" key="9">
    <source>
        <dbReference type="Pfam" id="PF02927"/>
    </source>
</evidence>
<dbReference type="Gene3D" id="2.60.40.10">
    <property type="entry name" value="Immunoglobulins"/>
    <property type="match status" value="1"/>
</dbReference>
<evidence type="ECO:0000256" key="1">
    <source>
        <dbReference type="ARBA" id="ARBA00007072"/>
    </source>
</evidence>
<evidence type="ECO:0000256" key="4">
    <source>
        <dbReference type="ARBA" id="ARBA00023295"/>
    </source>
</evidence>
<dbReference type="Pfam" id="PF00759">
    <property type="entry name" value="Glyco_hydro_9"/>
    <property type="match status" value="1"/>
</dbReference>
<dbReference type="InterPro" id="IPR004197">
    <property type="entry name" value="Cellulase_Ig-like"/>
</dbReference>
<dbReference type="InterPro" id="IPR013783">
    <property type="entry name" value="Ig-like_fold"/>
</dbReference>
<keyword evidence="12" id="KW-1185">Reference proteome</keyword>
<keyword evidence="4 6" id="KW-0326">Glycosidase</keyword>
<evidence type="ECO:0000256" key="3">
    <source>
        <dbReference type="ARBA" id="ARBA00023277"/>
    </source>
</evidence>
<dbReference type="InterPro" id="IPR014756">
    <property type="entry name" value="Ig_E-set"/>
</dbReference>
<dbReference type="PANTHER" id="PTHR22298">
    <property type="entry name" value="ENDO-1,4-BETA-GLUCANASE"/>
    <property type="match status" value="1"/>
</dbReference>
<feature type="active site" evidence="6">
    <location>
        <position position="506"/>
    </location>
</feature>
<dbReference type="GO" id="GO:0030245">
    <property type="term" value="P:cellulose catabolic process"/>
    <property type="evidence" value="ECO:0007669"/>
    <property type="project" value="UniProtKB-KW"/>
</dbReference>
<keyword evidence="7" id="KW-0136">Cellulose degradation</keyword>
<comment type="similarity">
    <text evidence="1 6 7">Belongs to the glycosyl hydrolase 9 (cellulase E) family.</text>
</comment>
<dbReference type="InterPro" id="IPR012341">
    <property type="entry name" value="6hp_glycosidase-like_sf"/>
</dbReference>
<feature type="domain" description="Glycoside hydrolase family 9" evidence="8">
    <location>
        <begin position="88"/>
        <end position="528"/>
    </location>
</feature>
<evidence type="ECO:0000313" key="12">
    <source>
        <dbReference type="Proteomes" id="UP000199300"/>
    </source>
</evidence>
<dbReference type="EMBL" id="FODJ01000004">
    <property type="protein sequence ID" value="SEO18423.1"/>
    <property type="molecule type" value="Genomic_DNA"/>
</dbReference>
<feature type="active site" evidence="6">
    <location>
        <position position="515"/>
    </location>
</feature>
<dbReference type="PROSITE" id="PS00698">
    <property type="entry name" value="GH9_3"/>
    <property type="match status" value="1"/>
</dbReference>
<dbReference type="SUPFAM" id="SSF81296">
    <property type="entry name" value="E set domains"/>
    <property type="match status" value="1"/>
</dbReference>
<evidence type="ECO:0000313" key="10">
    <source>
        <dbReference type="EMBL" id="SEO18423.1"/>
    </source>
</evidence>
<dbReference type="AlphaFoldDB" id="A0A1H8MMA0"/>
<keyword evidence="2 6" id="KW-0378">Hydrolase</keyword>
<name>A0A1H8MMA0_9BACI</name>
<reference evidence="10 12" key="1">
    <citation type="submission" date="2016-10" db="EMBL/GenBank/DDBJ databases">
        <authorList>
            <person name="de Groot N.N."/>
        </authorList>
    </citation>
    <scope>NUCLEOTIDE SEQUENCE [LARGE SCALE GENOMIC DNA]</scope>
    <source>
        <strain evidence="10 12">CGMCC 1.10434</strain>
    </source>
</reference>
<dbReference type="OrthoDB" id="9758662at2"/>
<dbReference type="InterPro" id="IPR033126">
    <property type="entry name" value="Glyco_hydro_9_Asp/Glu_AS"/>
</dbReference>
<evidence type="ECO:0000256" key="6">
    <source>
        <dbReference type="PROSITE-ProRule" id="PRU10060"/>
    </source>
</evidence>
<dbReference type="Gene3D" id="1.50.10.10">
    <property type="match status" value="1"/>
</dbReference>
<protein>
    <recommendedName>
        <fullName evidence="7">Endoglucanase</fullName>
        <ecNumber evidence="7">3.2.1.4</ecNumber>
    </recommendedName>
</protein>
<proteinExistence type="inferred from homology"/>
<dbReference type="SUPFAM" id="SSF48208">
    <property type="entry name" value="Six-hairpin glycosidases"/>
    <property type="match status" value="1"/>
</dbReference>
<dbReference type="InterPro" id="IPR008928">
    <property type="entry name" value="6-hairpin_glycosidase_sf"/>
</dbReference>
<evidence type="ECO:0000256" key="5">
    <source>
        <dbReference type="ARBA" id="ARBA00023326"/>
    </source>
</evidence>
<keyword evidence="3 6" id="KW-0119">Carbohydrate metabolism</keyword>
<dbReference type="Proteomes" id="UP000199300">
    <property type="component" value="Unassembled WGS sequence"/>
</dbReference>
<organism evidence="10 12">
    <name type="scientific">Amphibacillus marinus</name>
    <dbReference type="NCBI Taxonomy" id="872970"/>
    <lineage>
        <taxon>Bacteria</taxon>
        <taxon>Bacillati</taxon>
        <taxon>Bacillota</taxon>
        <taxon>Bacilli</taxon>
        <taxon>Bacillales</taxon>
        <taxon>Bacillaceae</taxon>
        <taxon>Amphibacillus</taxon>
    </lineage>
</organism>